<keyword evidence="1" id="KW-0472">Membrane</keyword>
<organism evidence="2 3">
    <name type="scientific">Candidatus Chisholmbacteria bacterium RIFCSPLOWO2_01_FULL_49_14</name>
    <dbReference type="NCBI Taxonomy" id="1797593"/>
    <lineage>
        <taxon>Bacteria</taxon>
        <taxon>Candidatus Chisholmiibacteriota</taxon>
    </lineage>
</organism>
<evidence type="ECO:0000256" key="1">
    <source>
        <dbReference type="SAM" id="Phobius"/>
    </source>
</evidence>
<feature type="transmembrane region" description="Helical" evidence="1">
    <location>
        <begin position="53"/>
        <end position="73"/>
    </location>
</feature>
<accession>A0A1G1VV80</accession>
<name>A0A1G1VV80_9BACT</name>
<feature type="transmembrane region" description="Helical" evidence="1">
    <location>
        <begin position="85"/>
        <end position="104"/>
    </location>
</feature>
<feature type="transmembrane region" description="Helical" evidence="1">
    <location>
        <begin position="110"/>
        <end position="130"/>
    </location>
</feature>
<evidence type="ECO:0000313" key="2">
    <source>
        <dbReference type="EMBL" id="OGY19282.1"/>
    </source>
</evidence>
<feature type="transmembrane region" description="Helical" evidence="1">
    <location>
        <begin position="12"/>
        <end position="33"/>
    </location>
</feature>
<keyword evidence="1" id="KW-0812">Transmembrane</keyword>
<proteinExistence type="predicted"/>
<sequence>MAKKNILAENPGMVMVLTFFNLFVINGLVVWLANSLFPQQVVLGTQFISKGWAIIHSMGTLALLGTFAIPFIREYEKSRGKMFSSAEWMVAYFVLNFVGIWLVARLAEQLGFGISSWVVALVLAVVLDVVQGMAMMQVEKLRTQKA</sequence>
<dbReference type="Proteomes" id="UP000176723">
    <property type="component" value="Unassembled WGS sequence"/>
</dbReference>
<keyword evidence="1" id="KW-1133">Transmembrane helix</keyword>
<reference evidence="2 3" key="1">
    <citation type="journal article" date="2016" name="Nat. Commun.">
        <title>Thousands of microbial genomes shed light on interconnected biogeochemical processes in an aquifer system.</title>
        <authorList>
            <person name="Anantharaman K."/>
            <person name="Brown C.T."/>
            <person name="Hug L.A."/>
            <person name="Sharon I."/>
            <person name="Castelle C.J."/>
            <person name="Probst A.J."/>
            <person name="Thomas B.C."/>
            <person name="Singh A."/>
            <person name="Wilkins M.J."/>
            <person name="Karaoz U."/>
            <person name="Brodie E.L."/>
            <person name="Williams K.H."/>
            <person name="Hubbard S.S."/>
            <person name="Banfield J.F."/>
        </authorList>
    </citation>
    <scope>NUCLEOTIDE SEQUENCE [LARGE SCALE GENOMIC DNA]</scope>
</reference>
<dbReference type="AlphaFoldDB" id="A0A1G1VV80"/>
<dbReference type="STRING" id="1797593.A3A65_04125"/>
<comment type="caution">
    <text evidence="2">The sequence shown here is derived from an EMBL/GenBank/DDBJ whole genome shotgun (WGS) entry which is preliminary data.</text>
</comment>
<dbReference type="EMBL" id="MHCL01000029">
    <property type="protein sequence ID" value="OGY19282.1"/>
    <property type="molecule type" value="Genomic_DNA"/>
</dbReference>
<protein>
    <submittedName>
        <fullName evidence="2">Uncharacterized protein</fullName>
    </submittedName>
</protein>
<evidence type="ECO:0000313" key="3">
    <source>
        <dbReference type="Proteomes" id="UP000176723"/>
    </source>
</evidence>
<gene>
    <name evidence="2" type="ORF">A3A65_04125</name>
</gene>